<dbReference type="AlphaFoldDB" id="A0A6C0D2C7"/>
<organism evidence="2">
    <name type="scientific">viral metagenome</name>
    <dbReference type="NCBI Taxonomy" id="1070528"/>
    <lineage>
        <taxon>unclassified sequences</taxon>
        <taxon>metagenomes</taxon>
        <taxon>organismal metagenomes</taxon>
    </lineage>
</organism>
<dbReference type="SUPFAM" id="SSF51294">
    <property type="entry name" value="Hedgehog/intein (Hint) domain"/>
    <property type="match status" value="1"/>
</dbReference>
<dbReference type="Gene3D" id="2.170.16.10">
    <property type="entry name" value="Hedgehog/Intein (Hint) domain"/>
    <property type="match status" value="1"/>
</dbReference>
<accession>A0A6C0D2C7</accession>
<sequence length="221" mass="24511">MKGIFIQNSPTTRGSIGITRSGAVVDGCVYNNSDNTNSSINLNTTTLNSETLCYLRDTLILTDIGYKPIQDISVGDLVLSYGPISESQIVSHSQPLYTPVKWIQSFKPSLKNSSTMPVHFQKDSLGPNVPRKDLWLSPFHGIFVDGKMTQAQQFINGTTITQDFDLEEVEYFHFETEEHCAVDAEGVKSETFINVDYAIRNLPSLNDTAISEKESASVECM</sequence>
<feature type="domain" description="Hedgehog/Intein (Hint)" evidence="1">
    <location>
        <begin position="53"/>
        <end position="194"/>
    </location>
</feature>
<evidence type="ECO:0000313" key="2">
    <source>
        <dbReference type="EMBL" id="QHT10049.1"/>
    </source>
</evidence>
<dbReference type="Pfam" id="PF13403">
    <property type="entry name" value="Hint_2"/>
    <property type="match status" value="1"/>
</dbReference>
<dbReference type="InterPro" id="IPR036844">
    <property type="entry name" value="Hint_dom_sf"/>
</dbReference>
<name>A0A6C0D2C7_9ZZZZ</name>
<reference evidence="2" key="1">
    <citation type="journal article" date="2020" name="Nature">
        <title>Giant virus diversity and host interactions through global metagenomics.</title>
        <authorList>
            <person name="Schulz F."/>
            <person name="Roux S."/>
            <person name="Paez-Espino D."/>
            <person name="Jungbluth S."/>
            <person name="Walsh D.A."/>
            <person name="Denef V.J."/>
            <person name="McMahon K.D."/>
            <person name="Konstantinidis K.T."/>
            <person name="Eloe-Fadrosh E.A."/>
            <person name="Kyrpides N.C."/>
            <person name="Woyke T."/>
        </authorList>
    </citation>
    <scope>NUCLEOTIDE SEQUENCE</scope>
    <source>
        <strain evidence="2">GVMAG-M-3300023174-104</strain>
    </source>
</reference>
<dbReference type="EMBL" id="MN739518">
    <property type="protein sequence ID" value="QHT10049.1"/>
    <property type="molecule type" value="Genomic_DNA"/>
</dbReference>
<protein>
    <recommendedName>
        <fullName evidence="1">Hedgehog/Intein (Hint) domain-containing protein</fullName>
    </recommendedName>
</protein>
<evidence type="ECO:0000259" key="1">
    <source>
        <dbReference type="Pfam" id="PF13403"/>
    </source>
</evidence>
<proteinExistence type="predicted"/>
<dbReference type="InterPro" id="IPR028992">
    <property type="entry name" value="Hedgehog/Intein_dom"/>
</dbReference>